<feature type="non-terminal residue" evidence="1">
    <location>
        <position position="1"/>
    </location>
</feature>
<protein>
    <submittedName>
        <fullName evidence="1">Os06g0160700 protein</fullName>
    </submittedName>
</protein>
<dbReference type="EMBL" id="AP008212">
    <property type="protein sequence ID" value="BAH93342.1"/>
    <property type="molecule type" value="Genomic_DNA"/>
</dbReference>
<gene>
    <name evidence="1" type="ordered locus">Os06g0160700</name>
</gene>
<name>C7J3U4_ORYSJ</name>
<sequence length="41" mass="4400">KNAVGIADGNFDIQGTQVLLGGSNEARHVKRLYMGPCRLTV</sequence>
<dbReference type="KEGG" id="dosa:Os06g0160700"/>
<organism evidence="1 2">
    <name type="scientific">Oryza sativa subsp. japonica</name>
    <name type="common">Rice</name>
    <dbReference type="NCBI Taxonomy" id="39947"/>
    <lineage>
        <taxon>Eukaryota</taxon>
        <taxon>Viridiplantae</taxon>
        <taxon>Streptophyta</taxon>
        <taxon>Embryophyta</taxon>
        <taxon>Tracheophyta</taxon>
        <taxon>Spermatophyta</taxon>
        <taxon>Magnoliopsida</taxon>
        <taxon>Liliopsida</taxon>
        <taxon>Poales</taxon>
        <taxon>Poaceae</taxon>
        <taxon>BOP clade</taxon>
        <taxon>Oryzoideae</taxon>
        <taxon>Oryzeae</taxon>
        <taxon>Oryzinae</taxon>
        <taxon>Oryza</taxon>
        <taxon>Oryza sativa</taxon>
    </lineage>
</organism>
<evidence type="ECO:0000313" key="1">
    <source>
        <dbReference type="EMBL" id="BAH93342.1"/>
    </source>
</evidence>
<accession>C7J3U4</accession>
<proteinExistence type="predicted"/>
<reference evidence="1 2" key="1">
    <citation type="journal article" date="2005" name="Nature">
        <title>The map-based sequence of the rice genome.</title>
        <authorList>
            <consortium name="International rice genome sequencing project (IRGSP)"/>
            <person name="Matsumoto T."/>
            <person name="Wu J."/>
            <person name="Kanamori H."/>
            <person name="Katayose Y."/>
            <person name="Fujisawa M."/>
            <person name="Namiki N."/>
            <person name="Mizuno H."/>
            <person name="Yamamoto K."/>
            <person name="Antonio B.A."/>
            <person name="Baba T."/>
            <person name="Sakata K."/>
            <person name="Nagamura Y."/>
            <person name="Aoki H."/>
            <person name="Arikawa K."/>
            <person name="Arita K."/>
            <person name="Bito T."/>
            <person name="Chiden Y."/>
            <person name="Fujitsuka N."/>
            <person name="Fukunaka R."/>
            <person name="Hamada M."/>
            <person name="Harada C."/>
            <person name="Hayashi A."/>
            <person name="Hijishita S."/>
            <person name="Honda M."/>
            <person name="Hosokawa S."/>
            <person name="Ichikawa Y."/>
            <person name="Idonuma A."/>
            <person name="Iijima M."/>
            <person name="Ikeda M."/>
            <person name="Ikeno M."/>
            <person name="Ito K."/>
            <person name="Ito S."/>
            <person name="Ito T."/>
            <person name="Ito Y."/>
            <person name="Ito Y."/>
            <person name="Iwabuchi A."/>
            <person name="Kamiya K."/>
            <person name="Karasawa W."/>
            <person name="Kurita K."/>
            <person name="Katagiri S."/>
            <person name="Kikuta A."/>
            <person name="Kobayashi H."/>
            <person name="Kobayashi N."/>
            <person name="Machita K."/>
            <person name="Maehara T."/>
            <person name="Masukawa M."/>
            <person name="Mizubayashi T."/>
            <person name="Mukai Y."/>
            <person name="Nagasaki H."/>
            <person name="Nagata Y."/>
            <person name="Naito S."/>
            <person name="Nakashima M."/>
            <person name="Nakama Y."/>
            <person name="Nakamichi Y."/>
            <person name="Nakamura M."/>
            <person name="Meguro A."/>
            <person name="Negishi M."/>
            <person name="Ohta I."/>
            <person name="Ohta T."/>
            <person name="Okamoto M."/>
            <person name="Ono N."/>
            <person name="Saji S."/>
            <person name="Sakaguchi M."/>
            <person name="Sakai K."/>
            <person name="Shibata M."/>
            <person name="Shimokawa T."/>
            <person name="Song J."/>
            <person name="Takazaki Y."/>
            <person name="Terasawa K."/>
            <person name="Tsugane M."/>
            <person name="Tsuji K."/>
            <person name="Ueda S."/>
            <person name="Waki K."/>
            <person name="Yamagata H."/>
            <person name="Yamamoto M."/>
            <person name="Yamamoto S."/>
            <person name="Yamane H."/>
            <person name="Yoshiki S."/>
            <person name="Yoshihara R."/>
            <person name="Yukawa K."/>
            <person name="Zhong H."/>
            <person name="Yano M."/>
            <person name="Yuan Q."/>
            <person name="Ouyang S."/>
            <person name="Liu J."/>
            <person name="Jones K.M."/>
            <person name="Gansberger K."/>
            <person name="Moffat K."/>
            <person name="Hill J."/>
            <person name="Bera J."/>
            <person name="Fadrosh D."/>
            <person name="Jin S."/>
            <person name="Johri S."/>
            <person name="Kim M."/>
            <person name="Overton L."/>
            <person name="Reardon M."/>
            <person name="Tsitrin T."/>
            <person name="Vuong H."/>
            <person name="Weaver B."/>
            <person name="Ciecko A."/>
            <person name="Tallon L."/>
            <person name="Jackson J."/>
            <person name="Pai G."/>
            <person name="Aken S.V."/>
            <person name="Utterback T."/>
            <person name="Reidmuller S."/>
            <person name="Feldblyum T."/>
            <person name="Hsiao J."/>
            <person name="Zismann V."/>
            <person name="Iobst S."/>
            <person name="de Vazeille A.R."/>
            <person name="Buell C.R."/>
            <person name="Ying K."/>
            <person name="Li Y."/>
            <person name="Lu T."/>
            <person name="Huang Y."/>
            <person name="Zhao Q."/>
            <person name="Feng Q."/>
            <person name="Zhang L."/>
            <person name="Zhu J."/>
            <person name="Weng Q."/>
            <person name="Mu J."/>
            <person name="Lu Y."/>
            <person name="Fan D."/>
            <person name="Liu Y."/>
            <person name="Guan J."/>
            <person name="Zhang Y."/>
            <person name="Yu S."/>
            <person name="Liu X."/>
            <person name="Zhang Y."/>
            <person name="Hong G."/>
            <person name="Han B."/>
            <person name="Choisne N."/>
            <person name="Demange N."/>
            <person name="Orjeda G."/>
            <person name="Samain S."/>
            <person name="Cattolico L."/>
            <person name="Pelletier E."/>
            <person name="Couloux A."/>
            <person name="Segurens B."/>
            <person name="Wincker P."/>
            <person name="D'Hont A."/>
            <person name="Scarpelli C."/>
            <person name="Weissenbach J."/>
            <person name="Salanoubat M."/>
            <person name="Quetier F."/>
            <person name="Yu Y."/>
            <person name="Kim H.R."/>
            <person name="Rambo T."/>
            <person name="Currie J."/>
            <person name="Collura K."/>
            <person name="Luo M."/>
            <person name="Yang T."/>
            <person name="Ammiraju J.S.S."/>
            <person name="Engler F."/>
            <person name="Soderlund C."/>
            <person name="Wing R.A."/>
            <person name="Palmer L.E."/>
            <person name="de la Bastide M."/>
            <person name="Spiegel L."/>
            <person name="Nascimento L."/>
            <person name="Zutavern T."/>
            <person name="O'Shaughnessy A."/>
            <person name="Dike S."/>
            <person name="Dedhia N."/>
            <person name="Preston R."/>
            <person name="Balija V."/>
            <person name="McCombie W.R."/>
            <person name="Chow T."/>
            <person name="Chen H."/>
            <person name="Chung M."/>
            <person name="Chen C."/>
            <person name="Shaw J."/>
            <person name="Wu H."/>
            <person name="Hsiao K."/>
            <person name="Chao Y."/>
            <person name="Chu M."/>
            <person name="Cheng C."/>
            <person name="Hour A."/>
            <person name="Lee P."/>
            <person name="Lin S."/>
            <person name="Lin Y."/>
            <person name="Liou J."/>
            <person name="Liu S."/>
            <person name="Hsing Y."/>
            <person name="Raghuvanshi S."/>
            <person name="Mohanty A."/>
            <person name="Bharti A.K."/>
            <person name="Gaur A."/>
            <person name="Gupta V."/>
            <person name="Kumar D."/>
            <person name="Ravi V."/>
            <person name="Vij S."/>
            <person name="Kapur A."/>
            <person name="Khurana P."/>
            <person name="Khurana P."/>
            <person name="Khurana J.P."/>
            <person name="Tyagi A.K."/>
            <person name="Gaikwad K."/>
            <person name="Singh A."/>
            <person name="Dalal V."/>
            <person name="Srivastava S."/>
            <person name="Dixit A."/>
            <person name="Pal A.K."/>
            <person name="Ghazi I.A."/>
            <person name="Yadav M."/>
            <person name="Pandit A."/>
            <person name="Bhargava A."/>
            <person name="Sureshbabu K."/>
            <person name="Batra K."/>
            <person name="Sharma T.R."/>
            <person name="Mohapatra T."/>
            <person name="Singh N.K."/>
            <person name="Messing J."/>
            <person name="Nelson A.B."/>
            <person name="Fuks G."/>
            <person name="Kavchok S."/>
            <person name="Keizer G."/>
            <person name="Linton E."/>
            <person name="Llaca V."/>
            <person name="Song R."/>
            <person name="Tanyolac B."/>
            <person name="Young S."/>
            <person name="Ho-Il K."/>
            <person name="Hahn J.H."/>
            <person name="Sangsakoo G."/>
            <person name="Vanavichit A."/>
            <person name="de Mattos Luiz.A.T."/>
            <person name="Zimmer P.D."/>
            <person name="Malone G."/>
            <person name="Dellagostin O."/>
            <person name="de Oliveira A.C."/>
            <person name="Bevan M."/>
            <person name="Bancroft I."/>
            <person name="Minx P."/>
            <person name="Cordum H."/>
            <person name="Wilson R."/>
            <person name="Cheng Z."/>
            <person name="Jin W."/>
            <person name="Jiang J."/>
            <person name="Leong S.A."/>
            <person name="Iwama H."/>
            <person name="Gojobori T."/>
            <person name="Itoh T."/>
            <person name="Niimura Y."/>
            <person name="Fujii Y."/>
            <person name="Habara T."/>
            <person name="Sakai H."/>
            <person name="Sato Y."/>
            <person name="Wilson G."/>
            <person name="Kumar K."/>
            <person name="McCouch S."/>
            <person name="Juretic N."/>
            <person name="Hoen D."/>
            <person name="Wright S."/>
            <person name="Bruskiewich R."/>
            <person name="Bureau T."/>
            <person name="Miyao A."/>
            <person name="Hirochika H."/>
            <person name="Nishikawa T."/>
            <person name="Kadowaki K."/>
            <person name="Sugiura M."/>
            <person name="Burr B."/>
            <person name="Sasaki T."/>
        </authorList>
    </citation>
    <scope>NUCLEOTIDE SEQUENCE [LARGE SCALE GENOMIC DNA]</scope>
    <source>
        <strain evidence="2">cv. Nipponbare</strain>
    </source>
</reference>
<dbReference type="AlphaFoldDB" id="C7J3U4"/>
<reference evidence="2" key="2">
    <citation type="journal article" date="2008" name="Nucleic Acids Res.">
        <title>The rice annotation project database (RAP-DB): 2008 update.</title>
        <authorList>
            <consortium name="The rice annotation project (RAP)"/>
        </authorList>
    </citation>
    <scope>GENOME REANNOTATION</scope>
    <source>
        <strain evidence="2">cv. Nipponbare</strain>
    </source>
</reference>
<dbReference type="Proteomes" id="UP000000763">
    <property type="component" value="Chromosome 6"/>
</dbReference>
<evidence type="ECO:0000313" key="2">
    <source>
        <dbReference type="Proteomes" id="UP000000763"/>
    </source>
</evidence>